<feature type="domain" description="PBSX phage terminase small subunit-like N-terminal" evidence="2">
    <location>
        <begin position="1"/>
        <end position="51"/>
    </location>
</feature>
<evidence type="ECO:0000313" key="4">
    <source>
        <dbReference type="Proteomes" id="UP000247523"/>
    </source>
</evidence>
<dbReference type="InterPro" id="IPR018925">
    <property type="entry name" value="XtmA-like_N"/>
</dbReference>
<feature type="compositionally biased region" description="Polar residues" evidence="1">
    <location>
        <begin position="50"/>
        <end position="60"/>
    </location>
</feature>
<name>A0A318ER33_9FIRM</name>
<gene>
    <name evidence="3" type="ORF">C8E03_11928</name>
</gene>
<protein>
    <submittedName>
        <fullName evidence="3">Uncharacterized protein YjcR</fullName>
    </submittedName>
</protein>
<dbReference type="Proteomes" id="UP000247523">
    <property type="component" value="Unassembled WGS sequence"/>
</dbReference>
<comment type="caution">
    <text evidence="3">The sequence shown here is derived from an EMBL/GenBank/DDBJ whole genome shotgun (WGS) entry which is preliminary data.</text>
</comment>
<feature type="region of interest" description="Disordered" evidence="1">
    <location>
        <begin position="50"/>
        <end position="89"/>
    </location>
</feature>
<accession>A0A318ER33</accession>
<feature type="compositionally biased region" description="Polar residues" evidence="1">
    <location>
        <begin position="72"/>
        <end position="85"/>
    </location>
</feature>
<dbReference type="AlphaFoldDB" id="A0A318ER33"/>
<reference evidence="3 4" key="1">
    <citation type="submission" date="2018-05" db="EMBL/GenBank/DDBJ databases">
        <title>Genomic Encyclopedia of Type Strains, Phase IV (KMG-IV): sequencing the most valuable type-strain genomes for metagenomic binning, comparative biology and taxonomic classification.</title>
        <authorList>
            <person name="Goeker M."/>
        </authorList>
    </citation>
    <scope>NUCLEOTIDE SEQUENCE [LARGE SCALE GENOMIC DNA]</scope>
    <source>
        <strain evidence="3 4">DSM 28816</strain>
    </source>
</reference>
<dbReference type="RefSeq" id="WP_110291982.1">
    <property type="nucleotide sequence ID" value="NZ_QICS01000019.1"/>
</dbReference>
<dbReference type="EMBL" id="QICS01000019">
    <property type="protein sequence ID" value="PXV85104.1"/>
    <property type="molecule type" value="Genomic_DNA"/>
</dbReference>
<organism evidence="3 4">
    <name type="scientific">Lachnotalea glycerini</name>
    <dbReference type="NCBI Taxonomy" id="1763509"/>
    <lineage>
        <taxon>Bacteria</taxon>
        <taxon>Bacillati</taxon>
        <taxon>Bacillota</taxon>
        <taxon>Clostridia</taxon>
        <taxon>Lachnospirales</taxon>
        <taxon>Lachnospiraceae</taxon>
        <taxon>Lachnotalea</taxon>
    </lineage>
</organism>
<evidence type="ECO:0000256" key="1">
    <source>
        <dbReference type="SAM" id="MobiDB-lite"/>
    </source>
</evidence>
<evidence type="ECO:0000259" key="2">
    <source>
        <dbReference type="Pfam" id="PF10668"/>
    </source>
</evidence>
<evidence type="ECO:0000313" key="3">
    <source>
        <dbReference type="EMBL" id="PXV85104.1"/>
    </source>
</evidence>
<proteinExistence type="predicted"/>
<dbReference type="NCBIfam" id="NF040601">
    <property type="entry name" value="TerS_not_xtmA"/>
    <property type="match status" value="1"/>
</dbReference>
<dbReference type="Pfam" id="PF10668">
    <property type="entry name" value="Phage_terminase"/>
    <property type="match status" value="1"/>
</dbReference>
<sequence>MPRARDPNREAAFLIYKEHKGNIDLVEIASQLNLSAGTIRGWKSKDKWEQQLNGTLPTSTERSKRSKGGQPGNKNSVGHASSTPEGNKRAEKHGFFAKWLPEETAEIMQAIEKTNPLDILWDNIQLQFTAIVRAQKLMFVKDQEDVTTTKIGEGYSDTGSSEKWEVQQAWDKHATFLKAQSRAMGELRSMIKQYDEMLHKNWEDATEEQKARIALLKAKAYTDENDQIEDDGFLEALSGKVDVVWQEE</sequence>